<comment type="caution">
    <text evidence="2">The sequence shown here is derived from an EMBL/GenBank/DDBJ whole genome shotgun (WGS) entry which is preliminary data.</text>
</comment>
<sequence length="351" mass="39088">MTATNYNDVDLGLIIFEKVRKERSHKYHLDGMVLCAVGQLCSRGNVIENLIRCRSIISRSAKAGAKMIFLPEASDYIVPASQSPSLAQSLDGSEFVKAIQSSAQENDCWVSVGVHEKSTEDPKRSYNTSLIISNQGIVQQAYRKLHLFDIDLGNSTSANESRYIIPGKKIEEPFPTPIGNVGQLICYDLSSSIHRRRGADILIYPVSILIIRFSFVTGDLNRWDAEAEAISFPPLKSAFTMRTGGSHWETLLRARAIETQCYVIAAAQVGTHIEKPLRQSWGHAMIIDPWGTILSQVPDVLPSLPPPSAEEDPEWSTSFALADIDSKSLELIRKSMPILNQRRNDIYSRLD</sequence>
<dbReference type="OrthoDB" id="10250282at2759"/>
<evidence type="ECO:0000313" key="3">
    <source>
        <dbReference type="Proteomes" id="UP000238274"/>
    </source>
</evidence>
<organism evidence="2 3">
    <name type="scientific">Puccinia striiformis</name>
    <dbReference type="NCBI Taxonomy" id="27350"/>
    <lineage>
        <taxon>Eukaryota</taxon>
        <taxon>Fungi</taxon>
        <taxon>Dikarya</taxon>
        <taxon>Basidiomycota</taxon>
        <taxon>Pucciniomycotina</taxon>
        <taxon>Pucciniomycetes</taxon>
        <taxon>Pucciniales</taxon>
        <taxon>Pucciniaceae</taxon>
        <taxon>Puccinia</taxon>
    </lineage>
</organism>
<dbReference type="EMBL" id="PKSM01000031">
    <property type="protein sequence ID" value="POW20574.1"/>
    <property type="molecule type" value="Genomic_DNA"/>
</dbReference>
<keyword evidence="3" id="KW-1185">Reference proteome</keyword>
<accession>A0A2S4WFM2</accession>
<dbReference type="AlphaFoldDB" id="A0A2S4WFM2"/>
<reference evidence="3" key="2">
    <citation type="journal article" date="2018" name="BMC Genomics">
        <title>Genomic insights into host adaptation between the wheat stripe rust pathogen (Puccinia striiformis f. sp. tritici) and the barley stripe rust pathogen (Puccinia striiformis f. sp. hordei).</title>
        <authorList>
            <person name="Xia C."/>
            <person name="Wang M."/>
            <person name="Yin C."/>
            <person name="Cornejo O.E."/>
            <person name="Hulbert S.H."/>
            <person name="Chen X."/>
        </authorList>
    </citation>
    <scope>NUCLEOTIDE SEQUENCE [LARGE SCALE GENOMIC DNA]</scope>
    <source>
        <strain evidence="3">93TX-2</strain>
    </source>
</reference>
<dbReference type="PANTHER" id="PTHR23088:SF27">
    <property type="entry name" value="DEAMINATED GLUTATHIONE AMIDASE"/>
    <property type="match status" value="1"/>
</dbReference>
<dbReference type="PROSITE" id="PS50263">
    <property type="entry name" value="CN_HYDROLASE"/>
    <property type="match status" value="1"/>
</dbReference>
<dbReference type="VEuPathDB" id="FungiDB:PSHT_03351"/>
<dbReference type="Proteomes" id="UP000238274">
    <property type="component" value="Unassembled WGS sequence"/>
</dbReference>
<feature type="domain" description="CN hydrolase" evidence="1">
    <location>
        <begin position="32"/>
        <end position="326"/>
    </location>
</feature>
<evidence type="ECO:0000313" key="2">
    <source>
        <dbReference type="EMBL" id="POW20574.1"/>
    </source>
</evidence>
<dbReference type="InterPro" id="IPR003010">
    <property type="entry name" value="C-N_Hydrolase"/>
</dbReference>
<gene>
    <name evidence="2" type="ORF">PSHT_03351</name>
</gene>
<protein>
    <recommendedName>
        <fullName evidence="1">CN hydrolase domain-containing protein</fullName>
    </recommendedName>
</protein>
<reference evidence="3" key="3">
    <citation type="journal article" date="2018" name="Mol. Plant Microbe Interact.">
        <title>Genome sequence resources for the wheat stripe rust pathogen (Puccinia striiformis f. sp. tritici) and the barley stripe rust pathogen (Puccinia striiformis f. sp. hordei).</title>
        <authorList>
            <person name="Xia C."/>
            <person name="Wang M."/>
            <person name="Yin C."/>
            <person name="Cornejo O.E."/>
            <person name="Hulbert S.H."/>
            <person name="Chen X."/>
        </authorList>
    </citation>
    <scope>NUCLEOTIDE SEQUENCE [LARGE SCALE GENOMIC DNA]</scope>
    <source>
        <strain evidence="3">93TX-2</strain>
    </source>
</reference>
<reference evidence="2 3" key="1">
    <citation type="submission" date="2017-12" db="EMBL/GenBank/DDBJ databases">
        <title>Gene loss provides genomic basis for host adaptation in cereal stripe rust fungi.</title>
        <authorList>
            <person name="Xia C."/>
        </authorList>
    </citation>
    <scope>NUCLEOTIDE SEQUENCE [LARGE SCALE GENOMIC DNA]</scope>
    <source>
        <strain evidence="2 3">93TX-2</strain>
    </source>
</reference>
<evidence type="ECO:0000259" key="1">
    <source>
        <dbReference type="PROSITE" id="PS50263"/>
    </source>
</evidence>
<dbReference type="PANTHER" id="PTHR23088">
    <property type="entry name" value="NITRILASE-RELATED"/>
    <property type="match status" value="1"/>
</dbReference>
<dbReference type="VEuPathDB" id="FungiDB:PSTT_00482"/>
<proteinExistence type="predicted"/>
<dbReference type="Gene3D" id="3.60.110.10">
    <property type="entry name" value="Carbon-nitrogen hydrolase"/>
    <property type="match status" value="1"/>
</dbReference>
<dbReference type="Pfam" id="PF00795">
    <property type="entry name" value="CN_hydrolase"/>
    <property type="match status" value="1"/>
</dbReference>
<dbReference type="SUPFAM" id="SSF56317">
    <property type="entry name" value="Carbon-nitrogen hydrolase"/>
    <property type="match status" value="1"/>
</dbReference>
<dbReference type="InterPro" id="IPR036526">
    <property type="entry name" value="C-N_Hydrolase_sf"/>
</dbReference>
<name>A0A2S4WFM2_9BASI</name>